<dbReference type="Proteomes" id="UP000198362">
    <property type="component" value="Unassembled WGS sequence"/>
</dbReference>
<evidence type="ECO:0008006" key="3">
    <source>
        <dbReference type="Google" id="ProtNLM"/>
    </source>
</evidence>
<protein>
    <recommendedName>
        <fullName evidence="3">DNA repair photolyase</fullName>
    </recommendedName>
</protein>
<dbReference type="EMBL" id="FZPH01000016">
    <property type="protein sequence ID" value="SNT63914.1"/>
    <property type="molecule type" value="Genomic_DNA"/>
</dbReference>
<accession>A0A239PB76</accession>
<name>A0A239PB76_9ACTN</name>
<dbReference type="GO" id="GO:0003824">
    <property type="term" value="F:catalytic activity"/>
    <property type="evidence" value="ECO:0007669"/>
    <property type="project" value="InterPro"/>
</dbReference>
<proteinExistence type="predicted"/>
<dbReference type="SFLD" id="SFLDS00029">
    <property type="entry name" value="Radical_SAM"/>
    <property type="match status" value="1"/>
</dbReference>
<dbReference type="InterPro" id="IPR058240">
    <property type="entry name" value="rSAM_sf"/>
</dbReference>
<keyword evidence="2" id="KW-1185">Reference proteome</keyword>
<dbReference type="InterPro" id="IPR007197">
    <property type="entry name" value="rSAM"/>
</dbReference>
<dbReference type="AlphaFoldDB" id="A0A239PB76"/>
<organism evidence="1 2">
    <name type="scientific">Asanoa hainanensis</name>
    <dbReference type="NCBI Taxonomy" id="560556"/>
    <lineage>
        <taxon>Bacteria</taxon>
        <taxon>Bacillati</taxon>
        <taxon>Actinomycetota</taxon>
        <taxon>Actinomycetes</taxon>
        <taxon>Micromonosporales</taxon>
        <taxon>Micromonosporaceae</taxon>
        <taxon>Asanoa</taxon>
    </lineage>
</organism>
<gene>
    <name evidence="1" type="ORF">SAMN05421812_11627</name>
</gene>
<dbReference type="GO" id="GO:0051536">
    <property type="term" value="F:iron-sulfur cluster binding"/>
    <property type="evidence" value="ECO:0007669"/>
    <property type="project" value="InterPro"/>
</dbReference>
<dbReference type="OrthoDB" id="9785699at2"/>
<evidence type="ECO:0000313" key="2">
    <source>
        <dbReference type="Proteomes" id="UP000198362"/>
    </source>
</evidence>
<dbReference type="SUPFAM" id="SSF102114">
    <property type="entry name" value="Radical SAM enzymes"/>
    <property type="match status" value="1"/>
</dbReference>
<reference evidence="1 2" key="1">
    <citation type="submission" date="2017-06" db="EMBL/GenBank/DDBJ databases">
        <authorList>
            <person name="Kim H.J."/>
            <person name="Triplett B.A."/>
        </authorList>
    </citation>
    <scope>NUCLEOTIDE SEQUENCE [LARGE SCALE GENOMIC DNA]</scope>
    <source>
        <strain evidence="1 2">CGMCC 4.5593</strain>
    </source>
</reference>
<sequence length="314" mass="34663">MTEQAGARGMGDGAAGVVAGQGALREPYFIGLNRRAMVSLGPLRPKTYCTYKCAFCYVQGPFPRYATRTAKEIVDWLDSRASTSMGKSPYDIVYVSGDTDSFAKPRTAQGIELLDMLLSLKEPVDVLYTTRYVFSAAERSQIEVLTRRYAEAGLLLIPCISVSQLNYPNLEPHPVPPPAERLAQVRWLHGIGAPVILTVRPFLPYIPADEYVEIVRQGSDCRAVVLGGDWYADETGVVDGLTRVALEPQLGRISPAPVFEPPGPLDFSVDDTKWTTYRHPVAEAAVAEACAKLDVPYFMRSEQAVDFLRNRVDR</sequence>
<evidence type="ECO:0000313" key="1">
    <source>
        <dbReference type="EMBL" id="SNT63914.1"/>
    </source>
</evidence>
<dbReference type="RefSeq" id="WP_089254223.1">
    <property type="nucleotide sequence ID" value="NZ_FZPH01000016.1"/>
</dbReference>